<dbReference type="PANTHER" id="PTHR47245">
    <property type="entry name" value="PEPTIDYLPROLYL ISOMERASE"/>
    <property type="match status" value="1"/>
</dbReference>
<proteinExistence type="inferred from homology"/>
<keyword evidence="7 11" id="KW-0472">Membrane</keyword>
<feature type="domain" description="PpiC" evidence="13">
    <location>
        <begin position="137"/>
        <end position="228"/>
    </location>
</feature>
<dbReference type="InterPro" id="IPR027304">
    <property type="entry name" value="Trigger_fact/SurA_dom_sf"/>
</dbReference>
<keyword evidence="9 11" id="KW-0413">Isomerase</keyword>
<evidence type="ECO:0000256" key="5">
    <source>
        <dbReference type="ARBA" id="ARBA00022729"/>
    </source>
</evidence>
<dbReference type="InterPro" id="IPR050245">
    <property type="entry name" value="PrsA_foldase"/>
</dbReference>
<comment type="similarity">
    <text evidence="3 11">Belongs to the PrsA family.</text>
</comment>
<evidence type="ECO:0000259" key="13">
    <source>
        <dbReference type="PROSITE" id="PS50198"/>
    </source>
</evidence>
<evidence type="ECO:0000256" key="12">
    <source>
        <dbReference type="SAM" id="SignalP"/>
    </source>
</evidence>
<evidence type="ECO:0000256" key="3">
    <source>
        <dbReference type="ARBA" id="ARBA00006071"/>
    </source>
</evidence>
<evidence type="ECO:0000313" key="15">
    <source>
        <dbReference type="Proteomes" id="UP000019249"/>
    </source>
</evidence>
<evidence type="ECO:0000256" key="11">
    <source>
        <dbReference type="HAMAP-Rule" id="MF_01145"/>
    </source>
</evidence>
<evidence type="ECO:0000256" key="10">
    <source>
        <dbReference type="ARBA" id="ARBA00023288"/>
    </source>
</evidence>
<organism evidence="14 15">
    <name type="scientific">Listeria floridensis FSL S10-1187</name>
    <dbReference type="NCBI Taxonomy" id="1265817"/>
    <lineage>
        <taxon>Bacteria</taxon>
        <taxon>Bacillati</taxon>
        <taxon>Bacillota</taxon>
        <taxon>Bacilli</taxon>
        <taxon>Bacillales</taxon>
        <taxon>Listeriaceae</taxon>
        <taxon>Listeria</taxon>
    </lineage>
</organism>
<comment type="function">
    <text evidence="11">Plays a major role in protein secretion by helping the post-translocational extracellular folding of several secreted proteins.</text>
</comment>
<evidence type="ECO:0000256" key="7">
    <source>
        <dbReference type="ARBA" id="ARBA00023136"/>
    </source>
</evidence>
<gene>
    <name evidence="11" type="primary">prsA</name>
    <name evidence="14" type="ORF">MFLO_00040</name>
</gene>
<evidence type="ECO:0000256" key="8">
    <source>
        <dbReference type="ARBA" id="ARBA00023139"/>
    </source>
</evidence>
<evidence type="ECO:0000256" key="9">
    <source>
        <dbReference type="ARBA" id="ARBA00023235"/>
    </source>
</evidence>
<evidence type="ECO:0000256" key="2">
    <source>
        <dbReference type="ARBA" id="ARBA00004193"/>
    </source>
</evidence>
<dbReference type="PROSITE" id="PS50198">
    <property type="entry name" value="PPIC_PPIASE_2"/>
    <property type="match status" value="1"/>
</dbReference>
<dbReference type="Gene3D" id="1.10.4030.10">
    <property type="entry name" value="Porin chaperone SurA, peptide-binding domain"/>
    <property type="match status" value="1"/>
</dbReference>
<dbReference type="InterPro" id="IPR000297">
    <property type="entry name" value="PPIase_PpiC"/>
</dbReference>
<keyword evidence="5 11" id="KW-0732">Signal</keyword>
<dbReference type="SUPFAM" id="SSF109998">
    <property type="entry name" value="Triger factor/SurA peptide-binding domain-like"/>
    <property type="match status" value="1"/>
</dbReference>
<evidence type="ECO:0000256" key="1">
    <source>
        <dbReference type="ARBA" id="ARBA00000971"/>
    </source>
</evidence>
<evidence type="ECO:0000256" key="6">
    <source>
        <dbReference type="ARBA" id="ARBA00023110"/>
    </source>
</evidence>
<keyword evidence="10 11" id="KW-0449">Lipoprotein</keyword>
<dbReference type="InterPro" id="IPR023059">
    <property type="entry name" value="Foldase_PrsA"/>
</dbReference>
<comment type="subcellular location">
    <subcellularLocation>
        <location evidence="2 11">Cell membrane</location>
        <topology evidence="2 11">Lipid-anchor</topology>
    </subcellularLocation>
</comment>
<dbReference type="PROSITE" id="PS51257">
    <property type="entry name" value="PROKAR_LIPOPROTEIN"/>
    <property type="match status" value="1"/>
</dbReference>
<feature type="signal peptide" evidence="12">
    <location>
        <begin position="1"/>
        <end position="22"/>
    </location>
</feature>
<evidence type="ECO:0000313" key="14">
    <source>
        <dbReference type="EMBL" id="EUJ33600.1"/>
    </source>
</evidence>
<dbReference type="SUPFAM" id="SSF54534">
    <property type="entry name" value="FKBP-like"/>
    <property type="match status" value="1"/>
</dbReference>
<dbReference type="EC" id="5.2.1.8" evidence="11"/>
<keyword evidence="6 11" id="KW-0697">Rotamase</keyword>
<dbReference type="InterPro" id="IPR046357">
    <property type="entry name" value="PPIase_dom_sf"/>
</dbReference>
<sequence>MNIKKKAALGIVSAMAVVGLTACGNGGDVVKTDDGNVTKDELYTAMKDKYGSQTVQQLTFQKVLEKKYKVSDKEIDAKVKEYKDQYGDQFSSVLAQSGLTEDSFKENIKYNMLVQKATEADIKTDDKTLKEYYKTWQPDITVRHILVEKEATAKEIEQKLKDGGKFADLAKEYSTDTSTKEDGGLLPAFGPGKMDPAFEKAAYALKKKGDISAPVKSQYGYHIIQMEKPASKTTFEKDKKAVKAAYLASQVTQENMQKTLEKVYKDAGIKVEDKDLKDAFSSYTSSSKSSSSK</sequence>
<keyword evidence="4 11" id="KW-1003">Cell membrane</keyword>
<accession>A0ABN0RI07</accession>
<dbReference type="Pfam" id="PF00639">
    <property type="entry name" value="Rotamase"/>
    <property type="match status" value="1"/>
</dbReference>
<feature type="chain" id="PRO_5045783851" description="Foldase protein PrsA" evidence="12">
    <location>
        <begin position="23"/>
        <end position="293"/>
    </location>
</feature>
<dbReference type="HAMAP" id="MF_01145">
    <property type="entry name" value="Foldase_PrsA"/>
    <property type="match status" value="1"/>
</dbReference>
<comment type="catalytic activity">
    <reaction evidence="1 11">
        <text>[protein]-peptidylproline (omega=180) = [protein]-peptidylproline (omega=0)</text>
        <dbReference type="Rhea" id="RHEA:16237"/>
        <dbReference type="Rhea" id="RHEA-COMP:10747"/>
        <dbReference type="Rhea" id="RHEA-COMP:10748"/>
        <dbReference type="ChEBI" id="CHEBI:83833"/>
        <dbReference type="ChEBI" id="CHEBI:83834"/>
        <dbReference type="EC" id="5.2.1.8"/>
    </reaction>
</comment>
<keyword evidence="15" id="KW-1185">Reference proteome</keyword>
<evidence type="ECO:0000256" key="4">
    <source>
        <dbReference type="ARBA" id="ARBA00022475"/>
    </source>
</evidence>
<protein>
    <recommendedName>
        <fullName evidence="11">Foldase protein PrsA</fullName>
        <ecNumber evidence="11">5.2.1.8</ecNumber>
    </recommendedName>
</protein>
<dbReference type="PANTHER" id="PTHR47245:SF1">
    <property type="entry name" value="FOLDASE PROTEIN PRSA"/>
    <property type="match status" value="1"/>
</dbReference>
<dbReference type="EMBL" id="AODF01000001">
    <property type="protein sequence ID" value="EUJ33600.1"/>
    <property type="molecule type" value="Genomic_DNA"/>
</dbReference>
<keyword evidence="8 11" id="KW-0564">Palmitate</keyword>
<dbReference type="Gene3D" id="3.10.50.40">
    <property type="match status" value="1"/>
</dbReference>
<comment type="caution">
    <text evidence="14">The sequence shown here is derived from an EMBL/GenBank/DDBJ whole genome shotgun (WGS) entry which is preliminary data.</text>
</comment>
<dbReference type="Proteomes" id="UP000019249">
    <property type="component" value="Unassembled WGS sequence"/>
</dbReference>
<name>A0ABN0RI07_9LIST</name>
<reference evidence="14 15" key="1">
    <citation type="journal article" date="2014" name="Int. J. Syst. Evol. Microbiol.">
        <title>Listeria floridensis sp. nov., Listeria aquatica sp. nov., Listeria cornellensis sp. nov., Listeria riparia sp. nov. and Listeria grandensis sp. nov., from agricultural and natural environments.</title>
        <authorList>
            <person name="den Bakker H.C."/>
            <person name="Warchocki S."/>
            <person name="Wright E.M."/>
            <person name="Allred A.F."/>
            <person name="Ahlstrom C."/>
            <person name="Manuel C.S."/>
            <person name="Stasiewicz M.J."/>
            <person name="Burrell A."/>
            <person name="Roof S."/>
            <person name="Strawn L."/>
            <person name="Fortes E.D."/>
            <person name="Nightingale K.K."/>
            <person name="Kephart D."/>
            <person name="Wiedmann M."/>
        </authorList>
    </citation>
    <scope>NUCLEOTIDE SEQUENCE [LARGE SCALE GENOMIC DNA]</scope>
    <source>
        <strain evidence="14 15">FSL S10-1187</strain>
    </source>
</reference>